<organism evidence="3 4">
    <name type="scientific">Desulfofustis limnaeus</name>
    <dbReference type="NCBI Taxonomy" id="2740163"/>
    <lineage>
        <taxon>Bacteria</taxon>
        <taxon>Pseudomonadati</taxon>
        <taxon>Thermodesulfobacteriota</taxon>
        <taxon>Desulfobulbia</taxon>
        <taxon>Desulfobulbales</taxon>
        <taxon>Desulfocapsaceae</taxon>
        <taxon>Desulfofustis</taxon>
    </lineage>
</organism>
<evidence type="ECO:0000313" key="4">
    <source>
        <dbReference type="Proteomes" id="UP000830055"/>
    </source>
</evidence>
<feature type="transmembrane region" description="Helical" evidence="2">
    <location>
        <begin position="45"/>
        <end position="63"/>
    </location>
</feature>
<keyword evidence="4" id="KW-1185">Reference proteome</keyword>
<keyword evidence="2" id="KW-0812">Transmembrane</keyword>
<dbReference type="Proteomes" id="UP000830055">
    <property type="component" value="Chromosome"/>
</dbReference>
<evidence type="ECO:0000256" key="2">
    <source>
        <dbReference type="SAM" id="Phobius"/>
    </source>
</evidence>
<feature type="transmembrane region" description="Helical" evidence="2">
    <location>
        <begin position="75"/>
        <end position="96"/>
    </location>
</feature>
<evidence type="ECO:0008006" key="5">
    <source>
        <dbReference type="Google" id="ProtNLM"/>
    </source>
</evidence>
<proteinExistence type="predicted"/>
<feature type="transmembrane region" description="Helical" evidence="2">
    <location>
        <begin position="21"/>
        <end position="39"/>
    </location>
</feature>
<feature type="transmembrane region" description="Helical" evidence="2">
    <location>
        <begin position="185"/>
        <end position="209"/>
    </location>
</feature>
<accession>A0ABN6M9R6</accession>
<evidence type="ECO:0000313" key="3">
    <source>
        <dbReference type="EMBL" id="BDD87867.1"/>
    </source>
</evidence>
<name>A0ABN6M9R6_9BACT</name>
<evidence type="ECO:0000256" key="1">
    <source>
        <dbReference type="SAM" id="MobiDB-lite"/>
    </source>
</evidence>
<protein>
    <recommendedName>
        <fullName evidence="5">AI-2E family transporter</fullName>
    </recommendedName>
</protein>
<gene>
    <name evidence="3" type="ORF">DPPLL_22320</name>
</gene>
<feature type="region of interest" description="Disordered" evidence="1">
    <location>
        <begin position="146"/>
        <end position="170"/>
    </location>
</feature>
<dbReference type="EMBL" id="AP025516">
    <property type="protein sequence ID" value="BDD87867.1"/>
    <property type="molecule type" value="Genomic_DNA"/>
</dbReference>
<keyword evidence="2" id="KW-1133">Transmembrane helix</keyword>
<sequence length="213" mass="22779">MSNDGRIAMPINSMATQTPRSTAFHVVLAAALLVLILSFSLLAPILLSFLLVLLISLALNPLISRMRSWTGGRKIPTGLVAAGLITGVALLGWALFGPMKASILNISVAVPVYWERLQKPLIKMEQKAVLFEEKLQAEVRTEIARDDQAMGTPESHPRPPQAASAQSGEEPQSLRSSLMNMVQGALGGFTAVAFNGAQILMVLVTVFLVSSSC</sequence>
<keyword evidence="2" id="KW-0472">Membrane</keyword>
<reference evidence="3 4" key="1">
    <citation type="submission" date="2022-01" db="EMBL/GenBank/DDBJ databases">
        <title>Desulfofustis limnae sp. nov., a novel mesophilic sulfate-reducing bacterium isolated from marsh soil.</title>
        <authorList>
            <person name="Watanabe M."/>
            <person name="Takahashi A."/>
            <person name="Kojima H."/>
            <person name="Fukui M."/>
        </authorList>
    </citation>
    <scope>NUCLEOTIDE SEQUENCE [LARGE SCALE GENOMIC DNA]</scope>
    <source>
        <strain evidence="3 4">PPLL</strain>
    </source>
</reference>